<feature type="compositionally biased region" description="Polar residues" evidence="1">
    <location>
        <begin position="201"/>
        <end position="215"/>
    </location>
</feature>
<sequence>MRQIATTFWMLQKSPATMLRAARLAAVALGIGLVMSGGMARAQEAAEDDDSTFEEKVIKGLMSGIGATNMENSGINYRERSPLVVPRKIELPPPEASAKEVNAPNWPKDPDVQARREARAAARKSKPTPQESARPLMPSELNAVRADAKKGTNADPVQPGTQQNNPMLSPSQLGFNGSLGSLFGGGNKAETAPFTGEPTRETLTQPPAGYQTPSPNFAYGTGPKEALGNKRIDVMTGKEVSN</sequence>
<reference evidence="2" key="1">
    <citation type="submission" date="2020-07" db="EMBL/GenBank/DDBJ databases">
        <title>Huge and variable diversity of episymbiotic CPR bacteria and DPANN archaea in groundwater ecosystems.</title>
        <authorList>
            <person name="He C.Y."/>
            <person name="Keren R."/>
            <person name="Whittaker M."/>
            <person name="Farag I.F."/>
            <person name="Doudna J."/>
            <person name="Cate J.H.D."/>
            <person name="Banfield J.F."/>
        </authorList>
    </citation>
    <scope>NUCLEOTIDE SEQUENCE</scope>
    <source>
        <strain evidence="2">NC_groundwater_1818_Pr3_B-0.1um_66_35</strain>
    </source>
</reference>
<dbReference type="EMBL" id="JACRJB010000064">
    <property type="protein sequence ID" value="MBI5132233.1"/>
    <property type="molecule type" value="Genomic_DNA"/>
</dbReference>
<accession>A0A933W4K6</accession>
<organism evidence="2 3">
    <name type="scientific">Rhodopseudomonas palustris</name>
    <dbReference type="NCBI Taxonomy" id="1076"/>
    <lineage>
        <taxon>Bacteria</taxon>
        <taxon>Pseudomonadati</taxon>
        <taxon>Pseudomonadota</taxon>
        <taxon>Alphaproteobacteria</taxon>
        <taxon>Hyphomicrobiales</taxon>
        <taxon>Nitrobacteraceae</taxon>
        <taxon>Rhodopseudomonas</taxon>
    </lineage>
</organism>
<proteinExistence type="predicted"/>
<evidence type="ECO:0000256" key="1">
    <source>
        <dbReference type="SAM" id="MobiDB-lite"/>
    </source>
</evidence>
<feature type="region of interest" description="Disordered" evidence="1">
    <location>
        <begin position="94"/>
        <end position="225"/>
    </location>
</feature>
<gene>
    <name evidence="2" type="ORF">HZA66_22550</name>
</gene>
<dbReference type="AlphaFoldDB" id="A0A933W4K6"/>
<comment type="caution">
    <text evidence="2">The sequence shown here is derived from an EMBL/GenBank/DDBJ whole genome shotgun (WGS) entry which is preliminary data.</text>
</comment>
<dbReference type="Proteomes" id="UP000782519">
    <property type="component" value="Unassembled WGS sequence"/>
</dbReference>
<feature type="compositionally biased region" description="Polar residues" evidence="1">
    <location>
        <begin position="159"/>
        <end position="173"/>
    </location>
</feature>
<feature type="compositionally biased region" description="Basic and acidic residues" evidence="1">
    <location>
        <begin position="108"/>
        <end position="120"/>
    </location>
</feature>
<evidence type="ECO:0000313" key="2">
    <source>
        <dbReference type="EMBL" id="MBI5132233.1"/>
    </source>
</evidence>
<name>A0A933W4K6_RHOPL</name>
<evidence type="ECO:0000313" key="3">
    <source>
        <dbReference type="Proteomes" id="UP000782519"/>
    </source>
</evidence>
<protein>
    <submittedName>
        <fullName evidence="2">Uncharacterized protein</fullName>
    </submittedName>
</protein>